<feature type="chain" id="PRO_5008898892" evidence="3">
    <location>
        <begin position="19"/>
        <end position="532"/>
    </location>
</feature>
<evidence type="ECO:0000256" key="2">
    <source>
        <dbReference type="SAM" id="Phobius"/>
    </source>
</evidence>
<feature type="region of interest" description="Disordered" evidence="1">
    <location>
        <begin position="399"/>
        <end position="510"/>
    </location>
</feature>
<dbReference type="OrthoDB" id="377549at2759"/>
<dbReference type="EMBL" id="BDGG01000012">
    <property type="protein sequence ID" value="GAV05357.1"/>
    <property type="molecule type" value="Genomic_DNA"/>
</dbReference>
<gene>
    <name evidence="4" type="primary">RvY_15505-1</name>
    <name evidence="4" type="synonym">RvY_15505.1</name>
    <name evidence="4" type="ORF">RvY_15505</name>
</gene>
<feature type="transmembrane region" description="Helical" evidence="2">
    <location>
        <begin position="279"/>
        <end position="295"/>
    </location>
</feature>
<feature type="signal peptide" evidence="3">
    <location>
        <begin position="1"/>
        <end position="18"/>
    </location>
</feature>
<dbReference type="Proteomes" id="UP000186922">
    <property type="component" value="Unassembled WGS sequence"/>
</dbReference>
<keyword evidence="2" id="KW-0472">Membrane</keyword>
<dbReference type="AlphaFoldDB" id="A0A1D1VV54"/>
<feature type="transmembrane region" description="Helical" evidence="2">
    <location>
        <begin position="325"/>
        <end position="344"/>
    </location>
</feature>
<protein>
    <submittedName>
        <fullName evidence="4">Uncharacterized protein</fullName>
    </submittedName>
</protein>
<evidence type="ECO:0000256" key="1">
    <source>
        <dbReference type="SAM" id="MobiDB-lite"/>
    </source>
</evidence>
<feature type="compositionally biased region" description="Basic and acidic residues" evidence="1">
    <location>
        <begin position="486"/>
        <end position="499"/>
    </location>
</feature>
<name>A0A1D1VV54_RAMVA</name>
<comment type="caution">
    <text evidence="4">The sequence shown here is derived from an EMBL/GenBank/DDBJ whole genome shotgun (WGS) entry which is preliminary data.</text>
</comment>
<keyword evidence="3" id="KW-0732">Signal</keyword>
<keyword evidence="5" id="KW-1185">Reference proteome</keyword>
<evidence type="ECO:0000313" key="4">
    <source>
        <dbReference type="EMBL" id="GAV05357.1"/>
    </source>
</evidence>
<keyword evidence="2" id="KW-1133">Transmembrane helix</keyword>
<dbReference type="InterPro" id="IPR040346">
    <property type="entry name" value="GEX1/Brambleberry"/>
</dbReference>
<evidence type="ECO:0000313" key="5">
    <source>
        <dbReference type="Proteomes" id="UP000186922"/>
    </source>
</evidence>
<accession>A0A1D1VV54</accession>
<proteinExistence type="predicted"/>
<dbReference type="PANTHER" id="PTHR33538">
    <property type="entry name" value="PROTEIN GAMETE EXPRESSED 1"/>
    <property type="match status" value="1"/>
</dbReference>
<sequence>MRSLRVLVLLLIFHLSIAWDGVEYDDREEESIPFVHPSAMDVQAGQSEWNTVVKYAKMPQYGTCWSAALQSIQRDCHHLTEEVQMTLAMQFANCFLEKSGMKICSCEEGESIQDCIKRAQVLEPNFFSSYLSFFTHTQNICFYLTSEEWQRQAEDKVNRLMDASGRVTSQLVESQKLQSTILDTQKNALVHSEALVAHNERLNETLMAQQRALVANFQDLQKATIEQRFWIADIADRISELKSYFIDGFTGFWATIFYFFSALGIWMLTGIRRTEKARVWLALLLGAFAVLEYGLKQKRLADFESEPDRMPDARLISQFLHEEAWMIRRIFVVLAVGVLAYFFYSYEDEILSIRLEIGGMKKELQDLLGAIATRDGTWEIVDGANGVAGKVKDLMERASSMVRDSITPSRERAPDSSMRYPNLPNINEESDYEGNKNGTPSRYRRSREVTPVDLSRLTPQRQLRSSVPKENGPSRLAIKPSPLRRMAADSPRRRLKEPTPDSATTEQSDHLLATIEEKNAVESDLLTQDDFS</sequence>
<organism evidence="4 5">
    <name type="scientific">Ramazzottius varieornatus</name>
    <name type="common">Water bear</name>
    <name type="synonym">Tardigrade</name>
    <dbReference type="NCBI Taxonomy" id="947166"/>
    <lineage>
        <taxon>Eukaryota</taxon>
        <taxon>Metazoa</taxon>
        <taxon>Ecdysozoa</taxon>
        <taxon>Tardigrada</taxon>
        <taxon>Eutardigrada</taxon>
        <taxon>Parachela</taxon>
        <taxon>Hypsibioidea</taxon>
        <taxon>Ramazzottiidae</taxon>
        <taxon>Ramazzottius</taxon>
    </lineage>
</organism>
<keyword evidence="2" id="KW-0812">Transmembrane</keyword>
<feature type="transmembrane region" description="Helical" evidence="2">
    <location>
        <begin position="244"/>
        <end position="267"/>
    </location>
</feature>
<dbReference type="STRING" id="947166.A0A1D1VV54"/>
<dbReference type="PANTHER" id="PTHR33538:SF2">
    <property type="entry name" value="PROTEIN GAMETE EXPRESSED 1"/>
    <property type="match status" value="1"/>
</dbReference>
<evidence type="ECO:0000256" key="3">
    <source>
        <dbReference type="SAM" id="SignalP"/>
    </source>
</evidence>
<reference evidence="4 5" key="1">
    <citation type="journal article" date="2016" name="Nat. Commun.">
        <title>Extremotolerant tardigrade genome and improved radiotolerance of human cultured cells by tardigrade-unique protein.</title>
        <authorList>
            <person name="Hashimoto T."/>
            <person name="Horikawa D.D."/>
            <person name="Saito Y."/>
            <person name="Kuwahara H."/>
            <person name="Kozuka-Hata H."/>
            <person name="Shin-I T."/>
            <person name="Minakuchi Y."/>
            <person name="Ohishi K."/>
            <person name="Motoyama A."/>
            <person name="Aizu T."/>
            <person name="Enomoto A."/>
            <person name="Kondo K."/>
            <person name="Tanaka S."/>
            <person name="Hara Y."/>
            <person name="Koshikawa S."/>
            <person name="Sagara H."/>
            <person name="Miura T."/>
            <person name="Yokobori S."/>
            <person name="Miyagawa K."/>
            <person name="Suzuki Y."/>
            <person name="Kubo T."/>
            <person name="Oyama M."/>
            <person name="Kohara Y."/>
            <person name="Fujiyama A."/>
            <person name="Arakawa K."/>
            <person name="Katayama T."/>
            <person name="Toyoda A."/>
            <person name="Kunieda T."/>
        </authorList>
    </citation>
    <scope>NUCLEOTIDE SEQUENCE [LARGE SCALE GENOMIC DNA]</scope>
    <source>
        <strain evidence="4 5">YOKOZUNA-1</strain>
    </source>
</reference>